<protein>
    <recommendedName>
        <fullName evidence="4">Fe2OG dioxygenase domain-containing protein</fullName>
    </recommendedName>
</protein>
<evidence type="ECO:0000313" key="6">
    <source>
        <dbReference type="Proteomes" id="UP001457282"/>
    </source>
</evidence>
<dbReference type="GO" id="GO:0016491">
    <property type="term" value="F:oxidoreductase activity"/>
    <property type="evidence" value="ECO:0007669"/>
    <property type="project" value="UniProtKB-KW"/>
</dbReference>
<dbReference type="InterPro" id="IPR026992">
    <property type="entry name" value="DIOX_N"/>
</dbReference>
<keyword evidence="2 3" id="KW-0408">Iron</keyword>
<evidence type="ECO:0000256" key="3">
    <source>
        <dbReference type="RuleBase" id="RU003682"/>
    </source>
</evidence>
<accession>A0AAW1YFU9</accession>
<dbReference type="Pfam" id="PF03171">
    <property type="entry name" value="2OG-FeII_Oxy"/>
    <property type="match status" value="1"/>
</dbReference>
<keyword evidence="6" id="KW-1185">Reference proteome</keyword>
<dbReference type="SUPFAM" id="SSF51197">
    <property type="entry name" value="Clavaminate synthase-like"/>
    <property type="match status" value="1"/>
</dbReference>
<evidence type="ECO:0000256" key="2">
    <source>
        <dbReference type="ARBA" id="ARBA00023004"/>
    </source>
</evidence>
<gene>
    <name evidence="5" type="ORF">M0R45_003584</name>
</gene>
<reference evidence="5 6" key="1">
    <citation type="journal article" date="2023" name="G3 (Bethesda)">
        <title>A chromosome-length genome assembly and annotation of blackberry (Rubus argutus, cv. 'Hillquist').</title>
        <authorList>
            <person name="Bruna T."/>
            <person name="Aryal R."/>
            <person name="Dudchenko O."/>
            <person name="Sargent D.J."/>
            <person name="Mead D."/>
            <person name="Buti M."/>
            <person name="Cavallini A."/>
            <person name="Hytonen T."/>
            <person name="Andres J."/>
            <person name="Pham M."/>
            <person name="Weisz D."/>
            <person name="Mascagni F."/>
            <person name="Usai G."/>
            <person name="Natali L."/>
            <person name="Bassil N."/>
            <person name="Fernandez G.E."/>
            <person name="Lomsadze A."/>
            <person name="Armour M."/>
            <person name="Olukolu B."/>
            <person name="Poorten T."/>
            <person name="Britton C."/>
            <person name="Davik J."/>
            <person name="Ashrafi H."/>
            <person name="Aiden E.L."/>
            <person name="Borodovsky M."/>
            <person name="Worthington M."/>
        </authorList>
    </citation>
    <scope>NUCLEOTIDE SEQUENCE [LARGE SCALE GENOMIC DNA]</scope>
    <source>
        <strain evidence="5">PI 553951</strain>
    </source>
</reference>
<proteinExistence type="inferred from homology"/>
<dbReference type="EMBL" id="JBEDUW010000001">
    <property type="protein sequence ID" value="KAK9947993.1"/>
    <property type="molecule type" value="Genomic_DNA"/>
</dbReference>
<dbReference type="InterPro" id="IPR050231">
    <property type="entry name" value="Iron_ascorbate_oxido_reductase"/>
</dbReference>
<dbReference type="InterPro" id="IPR044861">
    <property type="entry name" value="IPNS-like_FE2OG_OXY"/>
</dbReference>
<dbReference type="InterPro" id="IPR027443">
    <property type="entry name" value="IPNS-like_sf"/>
</dbReference>
<evidence type="ECO:0000313" key="5">
    <source>
        <dbReference type="EMBL" id="KAK9947993.1"/>
    </source>
</evidence>
<evidence type="ECO:0000259" key="4">
    <source>
        <dbReference type="PROSITE" id="PS51471"/>
    </source>
</evidence>
<dbReference type="Gene3D" id="2.60.120.330">
    <property type="entry name" value="B-lactam Antibiotic, Isopenicillin N Synthase, Chain"/>
    <property type="match status" value="1"/>
</dbReference>
<organism evidence="5 6">
    <name type="scientific">Rubus argutus</name>
    <name type="common">Southern blackberry</name>
    <dbReference type="NCBI Taxonomy" id="59490"/>
    <lineage>
        <taxon>Eukaryota</taxon>
        <taxon>Viridiplantae</taxon>
        <taxon>Streptophyta</taxon>
        <taxon>Embryophyta</taxon>
        <taxon>Tracheophyta</taxon>
        <taxon>Spermatophyta</taxon>
        <taxon>Magnoliopsida</taxon>
        <taxon>eudicotyledons</taxon>
        <taxon>Gunneridae</taxon>
        <taxon>Pentapetalae</taxon>
        <taxon>rosids</taxon>
        <taxon>fabids</taxon>
        <taxon>Rosales</taxon>
        <taxon>Rosaceae</taxon>
        <taxon>Rosoideae</taxon>
        <taxon>Rosoideae incertae sedis</taxon>
        <taxon>Rubus</taxon>
    </lineage>
</organism>
<dbReference type="PROSITE" id="PS51471">
    <property type="entry name" value="FE2OG_OXY"/>
    <property type="match status" value="1"/>
</dbReference>
<dbReference type="PANTHER" id="PTHR47990">
    <property type="entry name" value="2-OXOGLUTARATE (2OG) AND FE(II)-DEPENDENT OXYGENASE SUPERFAMILY PROTEIN-RELATED"/>
    <property type="match status" value="1"/>
</dbReference>
<dbReference type="InterPro" id="IPR005123">
    <property type="entry name" value="Oxoglu/Fe-dep_dioxygenase_dom"/>
</dbReference>
<dbReference type="GO" id="GO:0046872">
    <property type="term" value="F:metal ion binding"/>
    <property type="evidence" value="ECO:0007669"/>
    <property type="project" value="UniProtKB-KW"/>
</dbReference>
<dbReference type="AlphaFoldDB" id="A0AAW1YFU9"/>
<keyword evidence="1 3" id="KW-0479">Metal-binding</keyword>
<comment type="similarity">
    <text evidence="3">Belongs to the iron/ascorbate-dependent oxidoreductase family.</text>
</comment>
<name>A0AAW1YFU9_RUBAR</name>
<evidence type="ECO:0000256" key="1">
    <source>
        <dbReference type="ARBA" id="ARBA00022723"/>
    </source>
</evidence>
<feature type="domain" description="Fe2OG dioxygenase" evidence="4">
    <location>
        <begin position="201"/>
        <end position="302"/>
    </location>
</feature>
<dbReference type="Pfam" id="PF14226">
    <property type="entry name" value="DIOX_N"/>
    <property type="match status" value="1"/>
</dbReference>
<comment type="caution">
    <text evidence="5">The sequence shown here is derived from an EMBL/GenBank/DDBJ whole genome shotgun (WGS) entry which is preliminary data.</text>
</comment>
<keyword evidence="3" id="KW-0560">Oxidoreductase</keyword>
<sequence>MAQETISPVLITQRPFDSKSATVISSQRSSSLTKNPNDSSINVPVDDVEIPTVDFTMLFSDDLDKRSRALEHINQVCKDFGAFYLVNHGVSDSMLEGVFKGLSDFFNPREIEDRIKQYEKKNPTDKIRWGVNSTHGENREYLKVIAHPQCHCPTKPASFSETMEEYFKTMRRIVHGLGKAISNAMGFEECYIEKAFNLDSGFDICSMNLYPPNFRSKSSMGLPNHTDPGFFVSLIQDVNGGLQILSHKGEWIDVNMPPNAIFINLGDHLEILTNGKYKSTLHRVVVGNNEVKRISVATLHGPSSDSFVCPAPEFVDEHHPPSYRGMTYKQSLETNGAVEIDAQSSLEQTRIE</sequence>
<dbReference type="Proteomes" id="UP001457282">
    <property type="component" value="Unassembled WGS sequence"/>
</dbReference>